<comment type="caution">
    <text evidence="2">The sequence shown here is derived from an EMBL/GenBank/DDBJ whole genome shotgun (WGS) entry which is preliminary data.</text>
</comment>
<accession>W7YMU8</accession>
<dbReference type="AlphaFoldDB" id="W7YMU8"/>
<keyword evidence="1" id="KW-1133">Transmembrane helix</keyword>
<sequence>MKGHSDELLMLLIGLLIVVLIVFKLKSWMFNTQSRLPKSVPLNDWIPEHPALDLLEKVGYEVMGGRIKIPLYFEVNQQQEYHSRLFIDYVVKDRKDIYYLVKISRKRLPMDWTGSGIRDQLLPYFLLYPECGGLIYIDMELGKNGIRRIHFDWDEEEWIGYDD</sequence>
<gene>
    <name evidence="2" type="ORF">JCM16418_3059</name>
</gene>
<reference evidence="2 3" key="1">
    <citation type="journal article" date="2014" name="Genome Announc.">
        <title>Draft Genome Sequence of Paenibacillus pini JCM 16418T, Isolated from the Rhizosphere of Pine Tree.</title>
        <authorList>
            <person name="Yuki M."/>
            <person name="Oshima K."/>
            <person name="Suda W."/>
            <person name="Oshida Y."/>
            <person name="Kitamura K."/>
            <person name="Iida Y."/>
            <person name="Hattori M."/>
            <person name="Ohkuma M."/>
        </authorList>
    </citation>
    <scope>NUCLEOTIDE SEQUENCE [LARGE SCALE GENOMIC DNA]</scope>
    <source>
        <strain evidence="2 3">JCM 16418</strain>
    </source>
</reference>
<proteinExistence type="predicted"/>
<keyword evidence="1" id="KW-0472">Membrane</keyword>
<feature type="transmembrane region" description="Helical" evidence="1">
    <location>
        <begin position="6"/>
        <end position="25"/>
    </location>
</feature>
<evidence type="ECO:0000313" key="2">
    <source>
        <dbReference type="EMBL" id="GAF08948.1"/>
    </source>
</evidence>
<keyword evidence="1" id="KW-0812">Transmembrane</keyword>
<name>W7YMU8_9BACL</name>
<protein>
    <submittedName>
        <fullName evidence="2">Uncharacterized protein</fullName>
    </submittedName>
</protein>
<dbReference type="EMBL" id="BAVZ01000009">
    <property type="protein sequence ID" value="GAF08948.1"/>
    <property type="molecule type" value="Genomic_DNA"/>
</dbReference>
<dbReference type="eggNOG" id="ENOG50333WI">
    <property type="taxonomic scope" value="Bacteria"/>
</dbReference>
<dbReference type="OrthoDB" id="2988117at2"/>
<keyword evidence="3" id="KW-1185">Reference proteome</keyword>
<dbReference type="Proteomes" id="UP000019364">
    <property type="component" value="Unassembled WGS sequence"/>
</dbReference>
<organism evidence="2 3">
    <name type="scientific">Paenibacillus pini JCM 16418</name>
    <dbReference type="NCBI Taxonomy" id="1236976"/>
    <lineage>
        <taxon>Bacteria</taxon>
        <taxon>Bacillati</taxon>
        <taxon>Bacillota</taxon>
        <taxon>Bacilli</taxon>
        <taxon>Bacillales</taxon>
        <taxon>Paenibacillaceae</taxon>
        <taxon>Paenibacillus</taxon>
    </lineage>
</organism>
<evidence type="ECO:0000256" key="1">
    <source>
        <dbReference type="SAM" id="Phobius"/>
    </source>
</evidence>
<dbReference type="RefSeq" id="WP_036649889.1">
    <property type="nucleotide sequence ID" value="NZ_BAVZ01000009.1"/>
</dbReference>
<evidence type="ECO:0000313" key="3">
    <source>
        <dbReference type="Proteomes" id="UP000019364"/>
    </source>
</evidence>
<dbReference type="STRING" id="1236976.JCM16418_3059"/>